<dbReference type="Pfam" id="PF00211">
    <property type="entry name" value="Guanylate_cyc"/>
    <property type="match status" value="1"/>
</dbReference>
<evidence type="ECO:0000313" key="5">
    <source>
        <dbReference type="Proteomes" id="UP001151234"/>
    </source>
</evidence>
<dbReference type="InterPro" id="IPR001054">
    <property type="entry name" value="A/G_cyclase"/>
</dbReference>
<dbReference type="CDD" id="cd07302">
    <property type="entry name" value="CHD"/>
    <property type="match status" value="1"/>
</dbReference>
<dbReference type="GO" id="GO:0035556">
    <property type="term" value="P:intracellular signal transduction"/>
    <property type="evidence" value="ECO:0007669"/>
    <property type="project" value="InterPro"/>
</dbReference>
<dbReference type="Gene3D" id="3.30.70.1230">
    <property type="entry name" value="Nucleotide cyclase"/>
    <property type="match status" value="1"/>
</dbReference>
<feature type="transmembrane region" description="Helical" evidence="2">
    <location>
        <begin position="69"/>
        <end position="88"/>
    </location>
</feature>
<gene>
    <name evidence="4" type="ORF">OQ273_21635</name>
</gene>
<feature type="transmembrane region" description="Helical" evidence="2">
    <location>
        <begin position="37"/>
        <end position="57"/>
    </location>
</feature>
<dbReference type="GO" id="GO:0004016">
    <property type="term" value="F:adenylate cyclase activity"/>
    <property type="evidence" value="ECO:0007669"/>
    <property type="project" value="UniProtKB-ARBA"/>
</dbReference>
<evidence type="ECO:0000259" key="3">
    <source>
        <dbReference type="PROSITE" id="PS50125"/>
    </source>
</evidence>
<feature type="transmembrane region" description="Helical" evidence="2">
    <location>
        <begin position="125"/>
        <end position="144"/>
    </location>
</feature>
<reference evidence="4" key="1">
    <citation type="submission" date="2022-11" db="EMBL/GenBank/DDBJ databases">
        <title>Draft genome sequence of Hoeflea poritis E7-10 and Hoeflea prorocentri PM5-8, separated from scleractinian coral Porites lutea and marine dinoflagellate.</title>
        <authorList>
            <person name="Zhang G."/>
            <person name="Wei Q."/>
            <person name="Cai L."/>
        </authorList>
    </citation>
    <scope>NUCLEOTIDE SEQUENCE</scope>
    <source>
        <strain evidence="4">PM5-8</strain>
    </source>
</reference>
<name>A0A9X3UQ91_9HYPH</name>
<accession>A0A9X3UQ91</accession>
<dbReference type="PANTHER" id="PTHR43081:SF1">
    <property type="entry name" value="ADENYLATE CYCLASE, TERMINAL-DIFFERENTIATION SPECIFIC"/>
    <property type="match status" value="1"/>
</dbReference>
<feature type="transmembrane region" description="Helical" evidence="2">
    <location>
        <begin position="95"/>
        <end position="119"/>
    </location>
</feature>
<dbReference type="InterPro" id="IPR050697">
    <property type="entry name" value="Adenylyl/Guanylyl_Cyclase_3/4"/>
</dbReference>
<keyword evidence="2" id="KW-1133">Transmembrane helix</keyword>
<dbReference type="GO" id="GO:0009190">
    <property type="term" value="P:cyclic nucleotide biosynthetic process"/>
    <property type="evidence" value="ECO:0007669"/>
    <property type="project" value="InterPro"/>
</dbReference>
<feature type="transmembrane region" description="Helical" evidence="2">
    <location>
        <begin position="151"/>
        <end position="172"/>
    </location>
</feature>
<keyword evidence="5" id="KW-1185">Reference proteome</keyword>
<dbReference type="SMART" id="SM00044">
    <property type="entry name" value="CYCc"/>
    <property type="match status" value="1"/>
</dbReference>
<dbReference type="EMBL" id="JAPJZI010000002">
    <property type="protein sequence ID" value="MDA5401189.1"/>
    <property type="molecule type" value="Genomic_DNA"/>
</dbReference>
<dbReference type="PANTHER" id="PTHR43081">
    <property type="entry name" value="ADENYLATE CYCLASE, TERMINAL-DIFFERENTIATION SPECIFIC-RELATED"/>
    <property type="match status" value="1"/>
</dbReference>
<dbReference type="RefSeq" id="WP_267993184.1">
    <property type="nucleotide sequence ID" value="NZ_JAPJZI010000002.1"/>
</dbReference>
<keyword evidence="2" id="KW-0812">Transmembrane</keyword>
<feature type="region of interest" description="Disordered" evidence="1">
    <location>
        <begin position="452"/>
        <end position="479"/>
    </location>
</feature>
<dbReference type="AlphaFoldDB" id="A0A9X3UQ91"/>
<evidence type="ECO:0000313" key="4">
    <source>
        <dbReference type="EMBL" id="MDA5401189.1"/>
    </source>
</evidence>
<keyword evidence="2" id="KW-0472">Membrane</keyword>
<dbReference type="InterPro" id="IPR029787">
    <property type="entry name" value="Nucleotide_cyclase"/>
</dbReference>
<sequence>MSAIELVTKQFRNTKRLDQLPKRVQEALETRERANEIMARLIQLTIVILFSVIYIVSPKTSPDEAFSPVPLVLGAYLIISVIGLIWSMRYRLPHWSVYGSILFDFGLLYSLMISFHLQYMQPASFILKAPTLLYVFIFIAIRALRFEARFVIAAGAMAAVGWGVMIFYVTRIDPGDNMLTRSYVEYLTSNSILIGAEVDKILSILLVTGVLTLVVNASKNLLVSAVTEEQAASDLSRFFDTSIASGIRQSADRLEAGEGENREAAILFVDIRGFTRTAATMEASDVMRTLSRYHSRVVPIIQECGGVIDKFMGDGIMATFSFDGDRAEASLRAVVAAERILRDADLWDTQEPALKAIGQNGIGIGIASGPVAFGAVGQENRLEITVIGSAVNHCAKLEKHNKVLGTRLIAAVDTWRDALSKGYHGGLTAEIRADSLEGIVQPQEIAVLSLKDETSPVSEDEGERIATVPAGVKPQTAPN</sequence>
<comment type="caution">
    <text evidence="4">The sequence shown here is derived from an EMBL/GenBank/DDBJ whole genome shotgun (WGS) entry which is preliminary data.</text>
</comment>
<feature type="domain" description="Guanylate cyclase" evidence="3">
    <location>
        <begin position="265"/>
        <end position="398"/>
    </location>
</feature>
<protein>
    <submittedName>
        <fullName evidence="4">Adenylate/guanylate cyclase domain-containing protein</fullName>
    </submittedName>
</protein>
<organism evidence="4 5">
    <name type="scientific">Hoeflea prorocentri</name>
    <dbReference type="NCBI Taxonomy" id="1922333"/>
    <lineage>
        <taxon>Bacteria</taxon>
        <taxon>Pseudomonadati</taxon>
        <taxon>Pseudomonadota</taxon>
        <taxon>Alphaproteobacteria</taxon>
        <taxon>Hyphomicrobiales</taxon>
        <taxon>Rhizobiaceae</taxon>
        <taxon>Hoeflea</taxon>
    </lineage>
</organism>
<proteinExistence type="predicted"/>
<dbReference type="PROSITE" id="PS50125">
    <property type="entry name" value="GUANYLATE_CYCLASE_2"/>
    <property type="match status" value="1"/>
</dbReference>
<dbReference type="SUPFAM" id="SSF55073">
    <property type="entry name" value="Nucleotide cyclase"/>
    <property type="match status" value="1"/>
</dbReference>
<evidence type="ECO:0000256" key="1">
    <source>
        <dbReference type="SAM" id="MobiDB-lite"/>
    </source>
</evidence>
<dbReference type="Proteomes" id="UP001151234">
    <property type="component" value="Unassembled WGS sequence"/>
</dbReference>
<evidence type="ECO:0000256" key="2">
    <source>
        <dbReference type="SAM" id="Phobius"/>
    </source>
</evidence>